<dbReference type="EMBL" id="CP046052">
    <property type="protein sequence ID" value="QGM44252.1"/>
    <property type="molecule type" value="Genomic_DNA"/>
</dbReference>
<dbReference type="Pfam" id="PF04325">
    <property type="entry name" value="DUF465"/>
    <property type="match status" value="1"/>
</dbReference>
<evidence type="ECO:0000313" key="2">
    <source>
        <dbReference type="EMBL" id="QGM44252.1"/>
    </source>
</evidence>
<keyword evidence="1" id="KW-0175">Coiled coil</keyword>
<dbReference type="InterPro" id="IPR007420">
    <property type="entry name" value="DUF465"/>
</dbReference>
<organism evidence="2 3">
    <name type="scientific">Methylocystis heyeri</name>
    <dbReference type="NCBI Taxonomy" id="391905"/>
    <lineage>
        <taxon>Bacteria</taxon>
        <taxon>Pseudomonadati</taxon>
        <taxon>Pseudomonadota</taxon>
        <taxon>Alphaproteobacteria</taxon>
        <taxon>Hyphomicrobiales</taxon>
        <taxon>Methylocystaceae</taxon>
        <taxon>Methylocystis</taxon>
    </lineage>
</organism>
<keyword evidence="3" id="KW-1185">Reference proteome</keyword>
<gene>
    <name evidence="2" type="ORF">H2LOC_000225</name>
</gene>
<protein>
    <submittedName>
        <fullName evidence="2">DUF465 domain-containing protein</fullName>
    </submittedName>
</protein>
<evidence type="ECO:0000313" key="3">
    <source>
        <dbReference type="Proteomes" id="UP000309061"/>
    </source>
</evidence>
<name>A0A6B8KA00_9HYPH</name>
<dbReference type="Gene3D" id="6.10.280.50">
    <property type="match status" value="1"/>
</dbReference>
<proteinExistence type="predicted"/>
<dbReference type="AlphaFoldDB" id="A0A6B8KA00"/>
<dbReference type="OrthoDB" id="7362854at2"/>
<feature type="coiled-coil region" evidence="1">
    <location>
        <begin position="7"/>
        <end position="55"/>
    </location>
</feature>
<dbReference type="RefSeq" id="WP_136494561.1">
    <property type="nucleotide sequence ID" value="NZ_CP046052.1"/>
</dbReference>
<dbReference type="InterPro" id="IPR038444">
    <property type="entry name" value="DUF465_sf"/>
</dbReference>
<dbReference type="KEGG" id="mhey:H2LOC_000225"/>
<accession>A0A6B8KA00</accession>
<sequence>MSLQSHIVELERRHEALEKEITQEQLHRSMDEQKIHELKRKKLLIKDEISKLKQTETLH</sequence>
<reference evidence="2 3" key="1">
    <citation type="submission" date="2019-11" db="EMBL/GenBank/DDBJ databases">
        <title>The genome sequence of Methylocystis heyeri.</title>
        <authorList>
            <person name="Oshkin I.Y."/>
            <person name="Miroshnikov K."/>
            <person name="Dedysh S.N."/>
        </authorList>
    </citation>
    <scope>NUCLEOTIDE SEQUENCE [LARGE SCALE GENOMIC DNA]</scope>
    <source>
        <strain evidence="2 3">H2</strain>
    </source>
</reference>
<evidence type="ECO:0000256" key="1">
    <source>
        <dbReference type="SAM" id="Coils"/>
    </source>
</evidence>
<dbReference type="Proteomes" id="UP000309061">
    <property type="component" value="Chromosome"/>
</dbReference>